<gene>
    <name evidence="2" type="ORF">BDCR2A_00016</name>
</gene>
<feature type="transmembrane region" description="Helical" evidence="1">
    <location>
        <begin position="39"/>
        <end position="60"/>
    </location>
</feature>
<keyword evidence="1" id="KW-0472">Membrane</keyword>
<evidence type="ECO:0000256" key="1">
    <source>
        <dbReference type="SAM" id="Phobius"/>
    </source>
</evidence>
<evidence type="ECO:0000313" key="3">
    <source>
        <dbReference type="Proteomes" id="UP000019148"/>
    </source>
</evidence>
<protein>
    <submittedName>
        <fullName evidence="2">Putative membrane spanning protein</fullName>
    </submittedName>
</protein>
<keyword evidence="1" id="KW-0812">Transmembrane</keyword>
<accession>W6THV2</accession>
<dbReference type="PATRIC" id="fig|1432657.3.peg.13"/>
<name>W6THV2_9SPIR</name>
<feature type="transmembrane region" description="Helical" evidence="1">
    <location>
        <begin position="65"/>
        <end position="82"/>
    </location>
</feature>
<keyword evidence="1" id="KW-1133">Transmembrane helix</keyword>
<sequence>MALEIKTTDRFKFVRLQSIFYVVALIIMLITILKVAQTIFKPLSIAVLLGFLVYPIYTFLKKLKIPRVLIIFIIFLFFFYFLI</sequence>
<dbReference type="AlphaFoldDB" id="W6THV2"/>
<evidence type="ECO:0000313" key="2">
    <source>
        <dbReference type="EMBL" id="ETZ18043.1"/>
    </source>
</evidence>
<dbReference type="Proteomes" id="UP000019148">
    <property type="component" value="Unassembled WGS sequence"/>
</dbReference>
<dbReference type="EMBL" id="AZIT01000001">
    <property type="protein sequence ID" value="ETZ18043.1"/>
    <property type="molecule type" value="Genomic_DNA"/>
</dbReference>
<comment type="caution">
    <text evidence="2">The sequence shown here is derived from an EMBL/GenBank/DDBJ whole genome shotgun (WGS) entry which is preliminary data.</text>
</comment>
<proteinExistence type="predicted"/>
<feature type="transmembrane region" description="Helical" evidence="1">
    <location>
        <begin position="12"/>
        <end position="33"/>
    </location>
</feature>
<organism evidence="2 3">
    <name type="scientific">Borrelia duttonii CR2A</name>
    <dbReference type="NCBI Taxonomy" id="1432657"/>
    <lineage>
        <taxon>Bacteria</taxon>
        <taxon>Pseudomonadati</taxon>
        <taxon>Spirochaetota</taxon>
        <taxon>Spirochaetia</taxon>
        <taxon>Spirochaetales</taxon>
        <taxon>Borreliaceae</taxon>
        <taxon>Borrelia</taxon>
    </lineage>
</organism>
<reference evidence="2 3" key="1">
    <citation type="submission" date="2013-12" db="EMBL/GenBank/DDBJ databases">
        <title>Comparative genomics of relapsing fever spirochetes.</title>
        <authorList>
            <person name="Schwan T.G."/>
            <person name="Raffel S.J."/>
            <person name="Porcella S.F."/>
        </authorList>
    </citation>
    <scope>NUCLEOTIDE SEQUENCE [LARGE SCALE GENOMIC DNA]</scope>
    <source>
        <strain evidence="2 3">CR2A</strain>
    </source>
</reference>